<evidence type="ECO:0000256" key="8">
    <source>
        <dbReference type="ARBA" id="ARBA00023014"/>
    </source>
</evidence>
<dbReference type="Gene3D" id="3.40.50.10800">
    <property type="entry name" value="NadA-like"/>
    <property type="match status" value="3"/>
</dbReference>
<feature type="binding site" evidence="9">
    <location>
        <begin position="206"/>
        <end position="208"/>
    </location>
    <ligand>
        <name>iminosuccinate</name>
        <dbReference type="ChEBI" id="CHEBI:77875"/>
    </ligand>
</feature>
<dbReference type="InterPro" id="IPR036094">
    <property type="entry name" value="NadA_sf"/>
</dbReference>
<keyword evidence="3 9" id="KW-0004">4Fe-4S</keyword>
<keyword evidence="9" id="KW-0963">Cytoplasm</keyword>
<feature type="binding site" evidence="9">
    <location>
        <position position="94"/>
    </location>
    <ligand>
        <name>[4Fe-4S] cluster</name>
        <dbReference type="ChEBI" id="CHEBI:49883"/>
    </ligand>
</feature>
<feature type="binding site" evidence="9">
    <location>
        <position position="32"/>
    </location>
    <ligand>
        <name>iminosuccinate</name>
        <dbReference type="ChEBI" id="CHEBI:77875"/>
    </ligand>
</feature>
<dbReference type="SUPFAM" id="SSF142754">
    <property type="entry name" value="NadA-like"/>
    <property type="match status" value="1"/>
</dbReference>
<dbReference type="NCBIfam" id="NF006878">
    <property type="entry name" value="PRK09375.1-2"/>
    <property type="match status" value="1"/>
</dbReference>
<dbReference type="AlphaFoldDB" id="A0A832GPE0"/>
<keyword evidence="7 9" id="KW-0408">Iron</keyword>
<dbReference type="EC" id="2.5.1.72" evidence="2 9"/>
<evidence type="ECO:0000256" key="6">
    <source>
        <dbReference type="ARBA" id="ARBA00022723"/>
    </source>
</evidence>
<dbReference type="EMBL" id="DSZU01000026">
    <property type="protein sequence ID" value="HGV54770.1"/>
    <property type="molecule type" value="Genomic_DNA"/>
</dbReference>
<name>A0A832GPE0_9BACT</name>
<evidence type="ECO:0000256" key="2">
    <source>
        <dbReference type="ARBA" id="ARBA00012669"/>
    </source>
</evidence>
<comment type="function">
    <text evidence="9">Catalyzes the condensation of iminoaspartate with dihydroxyacetone phosphate to form quinolinate.</text>
</comment>
<accession>A0A832GPE0</accession>
<dbReference type="GO" id="GO:0034628">
    <property type="term" value="P:'de novo' NAD+ biosynthetic process from L-aspartate"/>
    <property type="evidence" value="ECO:0007669"/>
    <property type="project" value="TreeGrafter"/>
</dbReference>
<sequence>MKELNERVEEFIRLREKINELKEKRRAIILAHNYQPPEIQEIADLRGDSLELSLKASKTDAEVIVFCGVFFMAETAKIVSPQKRVLIPVAGACCDMANMLSPEEVIKLREAYPGVPVVTYVNSTAEVKALSDICCTSANAVKVVGTFPDKRILMLPDMNLARYTQRFYPEKEIIYFEGFCPFHHMLTPEEVLKAKEEHPGAIFIAHPECRPEVIDLADYVASTSGMLRLAKELPHKEFIIGTEVGLLYPLSKENPEKKFYHPAPEKMLCPSMKKIRLEDVVRALETFEFEVVLPEEVRSKAYQAVKRMLEIV</sequence>
<dbReference type="HAMAP" id="MF_00568">
    <property type="entry name" value="NadA_type2"/>
    <property type="match status" value="1"/>
</dbReference>
<gene>
    <name evidence="9 10" type="primary">nadA</name>
    <name evidence="10" type="ORF">ENT73_01600</name>
</gene>
<protein>
    <recommendedName>
        <fullName evidence="2 9">Quinolinate synthase</fullName>
        <ecNumber evidence="2 9">2.5.1.72</ecNumber>
    </recommendedName>
</protein>
<evidence type="ECO:0000256" key="3">
    <source>
        <dbReference type="ARBA" id="ARBA00022485"/>
    </source>
</evidence>
<dbReference type="InterPro" id="IPR023066">
    <property type="entry name" value="Quinolinate_synth_type2"/>
</dbReference>
<evidence type="ECO:0000256" key="9">
    <source>
        <dbReference type="HAMAP-Rule" id="MF_00568"/>
    </source>
</evidence>
<feature type="binding site" evidence="9">
    <location>
        <position position="223"/>
    </location>
    <ligand>
        <name>iminosuccinate</name>
        <dbReference type="ChEBI" id="CHEBI:77875"/>
    </ligand>
</feature>
<feature type="binding site" evidence="9">
    <location>
        <position position="49"/>
    </location>
    <ligand>
        <name>iminosuccinate</name>
        <dbReference type="ChEBI" id="CHEBI:77875"/>
    </ligand>
</feature>
<dbReference type="GO" id="GO:0046872">
    <property type="term" value="F:metal ion binding"/>
    <property type="evidence" value="ECO:0007669"/>
    <property type="project" value="UniProtKB-KW"/>
</dbReference>
<comment type="subcellular location">
    <subcellularLocation>
        <location evidence="9">Cytoplasm</location>
    </subcellularLocation>
</comment>
<comment type="similarity">
    <text evidence="9">Belongs to the quinolinate synthase family. Type 2 subfamily.</text>
</comment>
<keyword evidence="6 9" id="KW-0479">Metal-binding</keyword>
<evidence type="ECO:0000313" key="10">
    <source>
        <dbReference type="EMBL" id="HGV54770.1"/>
    </source>
</evidence>
<dbReference type="InterPro" id="IPR003473">
    <property type="entry name" value="NadA"/>
</dbReference>
<feature type="binding site" evidence="9">
    <location>
        <position position="269"/>
    </location>
    <ligand>
        <name>[4Fe-4S] cluster</name>
        <dbReference type="ChEBI" id="CHEBI:49883"/>
    </ligand>
</feature>
<evidence type="ECO:0000256" key="5">
    <source>
        <dbReference type="ARBA" id="ARBA00022679"/>
    </source>
</evidence>
<evidence type="ECO:0000256" key="1">
    <source>
        <dbReference type="ARBA" id="ARBA00005065"/>
    </source>
</evidence>
<dbReference type="NCBIfam" id="TIGR00550">
    <property type="entry name" value="nadA"/>
    <property type="match status" value="1"/>
</dbReference>
<dbReference type="GO" id="GO:0051539">
    <property type="term" value="F:4 iron, 4 sulfur cluster binding"/>
    <property type="evidence" value="ECO:0007669"/>
    <property type="project" value="UniProtKB-KW"/>
</dbReference>
<dbReference type="Pfam" id="PF02445">
    <property type="entry name" value="NadA"/>
    <property type="match status" value="1"/>
</dbReference>
<feature type="binding site" evidence="9">
    <location>
        <begin position="120"/>
        <end position="122"/>
    </location>
    <ligand>
        <name>iminosuccinate</name>
        <dbReference type="ChEBI" id="CHEBI:77875"/>
    </ligand>
</feature>
<dbReference type="PANTHER" id="PTHR30573:SF0">
    <property type="entry name" value="QUINOLINATE SYNTHASE, CHLOROPLASTIC"/>
    <property type="match status" value="1"/>
</dbReference>
<keyword evidence="5 9" id="KW-0808">Transferase</keyword>
<dbReference type="GO" id="GO:0005829">
    <property type="term" value="C:cytosol"/>
    <property type="evidence" value="ECO:0007669"/>
    <property type="project" value="TreeGrafter"/>
</dbReference>
<dbReference type="UniPathway" id="UPA00253">
    <property type="reaction ID" value="UER00327"/>
</dbReference>
<comment type="cofactor">
    <cofactor evidence="9">
        <name>[4Fe-4S] cluster</name>
        <dbReference type="ChEBI" id="CHEBI:49883"/>
    </cofactor>
    <text evidence="9">Binds 1 [4Fe-4S] cluster per subunit.</text>
</comment>
<feature type="binding site" evidence="9">
    <location>
        <position position="180"/>
    </location>
    <ligand>
        <name>[4Fe-4S] cluster</name>
        <dbReference type="ChEBI" id="CHEBI:49883"/>
    </ligand>
</feature>
<dbReference type="PANTHER" id="PTHR30573">
    <property type="entry name" value="QUINOLINATE SYNTHETASE A"/>
    <property type="match status" value="1"/>
</dbReference>
<evidence type="ECO:0000256" key="4">
    <source>
        <dbReference type="ARBA" id="ARBA00022642"/>
    </source>
</evidence>
<organism evidence="10">
    <name type="scientific">Caldimicrobium thiodismutans</name>
    <dbReference type="NCBI Taxonomy" id="1653476"/>
    <lineage>
        <taxon>Bacteria</taxon>
        <taxon>Pseudomonadati</taxon>
        <taxon>Thermodesulfobacteriota</taxon>
        <taxon>Thermodesulfobacteria</taxon>
        <taxon>Thermodesulfobacteriales</taxon>
        <taxon>Thermodesulfobacteriaceae</taxon>
        <taxon>Caldimicrobium</taxon>
    </lineage>
</organism>
<keyword evidence="8 9" id="KW-0411">Iron-sulfur</keyword>
<comment type="caution">
    <text evidence="10">The sequence shown here is derived from an EMBL/GenBank/DDBJ whole genome shotgun (WGS) entry which is preliminary data.</text>
</comment>
<dbReference type="GO" id="GO:0008987">
    <property type="term" value="F:quinolinate synthetase A activity"/>
    <property type="evidence" value="ECO:0007669"/>
    <property type="project" value="UniProtKB-UniRule"/>
</dbReference>
<reference evidence="10" key="1">
    <citation type="journal article" date="2020" name="mSystems">
        <title>Genome- and Community-Level Interaction Insights into Carbon Utilization and Element Cycling Functions of Hydrothermarchaeota in Hydrothermal Sediment.</title>
        <authorList>
            <person name="Zhou Z."/>
            <person name="Liu Y."/>
            <person name="Xu W."/>
            <person name="Pan J."/>
            <person name="Luo Z.H."/>
            <person name="Li M."/>
        </authorList>
    </citation>
    <scope>NUCLEOTIDE SEQUENCE [LARGE SCALE GENOMIC DNA]</scope>
    <source>
        <strain evidence="10">SpSt-605</strain>
    </source>
</reference>
<keyword evidence="4 9" id="KW-0662">Pyridine nucleotide biosynthesis</keyword>
<evidence type="ECO:0000256" key="7">
    <source>
        <dbReference type="ARBA" id="ARBA00023004"/>
    </source>
</evidence>
<feature type="binding site" evidence="9">
    <location>
        <position position="137"/>
    </location>
    <ligand>
        <name>iminosuccinate</name>
        <dbReference type="ChEBI" id="CHEBI:77875"/>
    </ligand>
</feature>
<proteinExistence type="inferred from homology"/>
<comment type="catalytic activity">
    <reaction evidence="9">
        <text>iminosuccinate + dihydroxyacetone phosphate = quinolinate + phosphate + 2 H2O + H(+)</text>
        <dbReference type="Rhea" id="RHEA:25888"/>
        <dbReference type="ChEBI" id="CHEBI:15377"/>
        <dbReference type="ChEBI" id="CHEBI:15378"/>
        <dbReference type="ChEBI" id="CHEBI:29959"/>
        <dbReference type="ChEBI" id="CHEBI:43474"/>
        <dbReference type="ChEBI" id="CHEBI:57642"/>
        <dbReference type="ChEBI" id="CHEBI:77875"/>
        <dbReference type="EC" id="2.5.1.72"/>
    </reaction>
</comment>
<comment type="pathway">
    <text evidence="1 9">Cofactor biosynthesis; NAD(+) biosynthesis; quinolinate from iminoaspartate: step 1/1.</text>
</comment>